<protein>
    <recommendedName>
        <fullName evidence="2">Cadherin domain-containing protein</fullName>
    </recommendedName>
</protein>
<dbReference type="EMBL" id="UINC01203880">
    <property type="protein sequence ID" value="SVE24343.1"/>
    <property type="molecule type" value="Genomic_DNA"/>
</dbReference>
<dbReference type="CDD" id="cd11304">
    <property type="entry name" value="Cadherin_repeat"/>
    <property type="match status" value="1"/>
</dbReference>
<feature type="non-terminal residue" evidence="1">
    <location>
        <position position="244"/>
    </location>
</feature>
<accession>A0A383BX13</accession>
<reference evidence="1" key="1">
    <citation type="submission" date="2018-05" db="EMBL/GenBank/DDBJ databases">
        <authorList>
            <person name="Lanie J.A."/>
            <person name="Ng W.-L."/>
            <person name="Kazmierczak K.M."/>
            <person name="Andrzejewski T.M."/>
            <person name="Davidsen T.M."/>
            <person name="Wayne K.J."/>
            <person name="Tettelin H."/>
            <person name="Glass J.I."/>
            <person name="Rusch D."/>
            <person name="Podicherti R."/>
            <person name="Tsui H.-C.T."/>
            <person name="Winkler M.E."/>
        </authorList>
    </citation>
    <scope>NUCLEOTIDE SEQUENCE</scope>
</reference>
<evidence type="ECO:0008006" key="2">
    <source>
        <dbReference type="Google" id="ProtNLM"/>
    </source>
</evidence>
<name>A0A383BX13_9ZZZZ</name>
<organism evidence="1">
    <name type="scientific">marine metagenome</name>
    <dbReference type="NCBI Taxonomy" id="408172"/>
    <lineage>
        <taxon>unclassified sequences</taxon>
        <taxon>metagenomes</taxon>
        <taxon>ecological metagenomes</taxon>
    </lineage>
</organism>
<proteinExistence type="predicted"/>
<gene>
    <name evidence="1" type="ORF">METZ01_LOCUS477197</name>
</gene>
<feature type="non-terminal residue" evidence="1">
    <location>
        <position position="1"/>
    </location>
</feature>
<dbReference type="AlphaFoldDB" id="A0A383BX13"/>
<evidence type="ECO:0000313" key="1">
    <source>
        <dbReference type="EMBL" id="SVE24343.1"/>
    </source>
</evidence>
<sequence length="244" mass="26457">LDTLFFEGDPTAWSSYRASTVLPVGSAPGTWGVSEFYLQDKAHNFKVYNFTETVRFMLQSDANDTEIPLPSPQPPTGGDYSINDVLLSKAEVYENLPIGTEVGIFSTILRHPVNFAPSPPTYELVLGEGSWHNDLFDLDPQGMLKTRIVLDSVTNATLNVRVRASIDQNATLEKPFVITVLYNPVLIVDPIEKGGAEANATSDKTGCRLLGTGNNVHGQLGEGTNANRSTFSEIIREGVIAAAV</sequence>